<gene>
    <name evidence="2" type="ORF">Tco_0861175</name>
</gene>
<feature type="region of interest" description="Disordered" evidence="1">
    <location>
        <begin position="46"/>
        <end position="80"/>
    </location>
</feature>
<dbReference type="Proteomes" id="UP001151760">
    <property type="component" value="Unassembled WGS sequence"/>
</dbReference>
<dbReference type="EMBL" id="BQNB010013286">
    <property type="protein sequence ID" value="GJT14133.1"/>
    <property type="molecule type" value="Genomic_DNA"/>
</dbReference>
<feature type="compositionally biased region" description="Polar residues" evidence="1">
    <location>
        <begin position="54"/>
        <end position="64"/>
    </location>
</feature>
<accession>A0ABQ5BKR7</accession>
<name>A0ABQ5BKR7_9ASTR</name>
<organism evidence="2 3">
    <name type="scientific">Tanacetum coccineum</name>
    <dbReference type="NCBI Taxonomy" id="301880"/>
    <lineage>
        <taxon>Eukaryota</taxon>
        <taxon>Viridiplantae</taxon>
        <taxon>Streptophyta</taxon>
        <taxon>Embryophyta</taxon>
        <taxon>Tracheophyta</taxon>
        <taxon>Spermatophyta</taxon>
        <taxon>Magnoliopsida</taxon>
        <taxon>eudicotyledons</taxon>
        <taxon>Gunneridae</taxon>
        <taxon>Pentapetalae</taxon>
        <taxon>asterids</taxon>
        <taxon>campanulids</taxon>
        <taxon>Asterales</taxon>
        <taxon>Asteraceae</taxon>
        <taxon>Asteroideae</taxon>
        <taxon>Anthemideae</taxon>
        <taxon>Anthemidinae</taxon>
        <taxon>Tanacetum</taxon>
    </lineage>
</organism>
<reference evidence="2" key="2">
    <citation type="submission" date="2022-01" db="EMBL/GenBank/DDBJ databases">
        <authorList>
            <person name="Yamashiro T."/>
            <person name="Shiraishi A."/>
            <person name="Satake H."/>
            <person name="Nakayama K."/>
        </authorList>
    </citation>
    <scope>NUCLEOTIDE SEQUENCE</scope>
</reference>
<sequence length="111" mass="12576">MYRLFIAHLPPFGSSWYRLGLKYRQNIAKRLRKDITSDVAARPIIKRGGALPNRSDNWSCQSEKPGTPLKNSKKRPSKPFDDCSPIAFKDRIEVHFLILANPGDVSIARAP</sequence>
<keyword evidence="3" id="KW-1185">Reference proteome</keyword>
<reference evidence="2" key="1">
    <citation type="journal article" date="2022" name="Int. J. Mol. Sci.">
        <title>Draft Genome of Tanacetum Coccineum: Genomic Comparison of Closely Related Tanacetum-Family Plants.</title>
        <authorList>
            <person name="Yamashiro T."/>
            <person name="Shiraishi A."/>
            <person name="Nakayama K."/>
            <person name="Satake H."/>
        </authorList>
    </citation>
    <scope>NUCLEOTIDE SEQUENCE</scope>
</reference>
<evidence type="ECO:0000256" key="1">
    <source>
        <dbReference type="SAM" id="MobiDB-lite"/>
    </source>
</evidence>
<evidence type="ECO:0000313" key="3">
    <source>
        <dbReference type="Proteomes" id="UP001151760"/>
    </source>
</evidence>
<evidence type="ECO:0000313" key="2">
    <source>
        <dbReference type="EMBL" id="GJT14133.1"/>
    </source>
</evidence>
<proteinExistence type="predicted"/>
<protein>
    <submittedName>
        <fullName evidence="2">Uncharacterized protein</fullName>
    </submittedName>
</protein>
<comment type="caution">
    <text evidence="2">The sequence shown here is derived from an EMBL/GenBank/DDBJ whole genome shotgun (WGS) entry which is preliminary data.</text>
</comment>